<organism evidence="13">
    <name type="scientific">Guillardia theta</name>
    <name type="common">Cryptophyte</name>
    <name type="synonym">Cryptomonas phi</name>
    <dbReference type="NCBI Taxonomy" id="55529"/>
    <lineage>
        <taxon>Eukaryota</taxon>
        <taxon>Cryptophyceae</taxon>
        <taxon>Pyrenomonadales</taxon>
        <taxon>Geminigeraceae</taxon>
        <taxon>Guillardia</taxon>
    </lineage>
</organism>
<dbReference type="Pfam" id="PF22614">
    <property type="entry name" value="Slo-like_RCK"/>
    <property type="match status" value="1"/>
</dbReference>
<evidence type="ECO:0000256" key="8">
    <source>
        <dbReference type="ARBA" id="ARBA00023065"/>
    </source>
</evidence>
<dbReference type="GO" id="GO:0005267">
    <property type="term" value="F:potassium channel activity"/>
    <property type="evidence" value="ECO:0007669"/>
    <property type="project" value="UniProtKB-KW"/>
</dbReference>
<dbReference type="AlphaFoldDB" id="A0A7S4PFW6"/>
<keyword evidence="8" id="KW-0406">Ion transport</keyword>
<accession>A0A7S4PFW6</accession>
<evidence type="ECO:0000256" key="7">
    <source>
        <dbReference type="ARBA" id="ARBA00022989"/>
    </source>
</evidence>
<evidence type="ECO:0000256" key="3">
    <source>
        <dbReference type="ARBA" id="ARBA00022538"/>
    </source>
</evidence>
<dbReference type="Gene3D" id="3.40.50.720">
    <property type="entry name" value="NAD(P)-binding Rossmann-like Domain"/>
    <property type="match status" value="1"/>
</dbReference>
<keyword evidence="7" id="KW-1133">Transmembrane helix</keyword>
<keyword evidence="10" id="KW-0407">Ion channel</keyword>
<keyword evidence="4" id="KW-0812">Transmembrane</keyword>
<evidence type="ECO:0000259" key="12">
    <source>
        <dbReference type="Pfam" id="PF22614"/>
    </source>
</evidence>
<keyword evidence="9" id="KW-0472">Membrane</keyword>
<reference evidence="13" key="1">
    <citation type="submission" date="2021-01" db="EMBL/GenBank/DDBJ databases">
        <authorList>
            <person name="Corre E."/>
            <person name="Pelletier E."/>
            <person name="Niang G."/>
            <person name="Scheremetjew M."/>
            <person name="Finn R."/>
            <person name="Kale V."/>
            <person name="Holt S."/>
            <person name="Cochrane G."/>
            <person name="Meng A."/>
            <person name="Brown T."/>
            <person name="Cohen L."/>
        </authorList>
    </citation>
    <scope>NUCLEOTIDE SEQUENCE</scope>
    <source>
        <strain evidence="13">CCMP 2712</strain>
    </source>
</reference>
<evidence type="ECO:0000256" key="5">
    <source>
        <dbReference type="ARBA" id="ARBA00022826"/>
    </source>
</evidence>
<sequence length="317" mass="35763">MGEGMQKDEVRRKSSKSLLPEASEKKNGMNQNLPSLRDHIIICGMPESISDFLAPVVDRSEQLGSNTLILFIWDGELTEDNHDFLQRCRNARLLAEPPLDPSSFEKANMGWASSVLLLTDTRQFRSEVGQLNPELLDAEVIFAYKYIQRKFPEIASRCICEVTENQSVQLIQDESPTQDIFESIYLNRSFAQGRVYSSSLATSILAQSFYSPHILPIISAVLSSQITNVGYDGSMGFGGEVLPCRQVELIQQPVDLSLKGKLYLDAFRLYVSHNLLPLGLYRQEQENSYSAGWYPCTNPPPDMKILQQDKIFLLKPC</sequence>
<feature type="domain" description="RCK N-terminal" evidence="12">
    <location>
        <begin position="36"/>
        <end position="154"/>
    </location>
</feature>
<evidence type="ECO:0000313" key="13">
    <source>
        <dbReference type="EMBL" id="CAE2333716.1"/>
    </source>
</evidence>
<keyword evidence="2" id="KW-0813">Transport</keyword>
<evidence type="ECO:0000256" key="2">
    <source>
        <dbReference type="ARBA" id="ARBA00022448"/>
    </source>
</evidence>
<evidence type="ECO:0000256" key="9">
    <source>
        <dbReference type="ARBA" id="ARBA00023136"/>
    </source>
</evidence>
<evidence type="ECO:0000256" key="4">
    <source>
        <dbReference type="ARBA" id="ARBA00022692"/>
    </source>
</evidence>
<dbReference type="PANTHER" id="PTHR10027:SF10">
    <property type="entry name" value="SLOWPOKE 2, ISOFORM D"/>
    <property type="match status" value="1"/>
</dbReference>
<dbReference type="GO" id="GO:0016020">
    <property type="term" value="C:membrane"/>
    <property type="evidence" value="ECO:0007669"/>
    <property type="project" value="UniProtKB-SubCell"/>
</dbReference>
<dbReference type="EMBL" id="HBKN01044448">
    <property type="protein sequence ID" value="CAE2333716.1"/>
    <property type="molecule type" value="Transcribed_RNA"/>
</dbReference>
<dbReference type="InterPro" id="IPR047871">
    <property type="entry name" value="K_chnl_Slo-like"/>
</dbReference>
<gene>
    <name evidence="13" type="ORF">GTHE00462_LOCUS34816</name>
</gene>
<keyword evidence="5" id="KW-0631">Potassium channel</keyword>
<evidence type="ECO:0000256" key="6">
    <source>
        <dbReference type="ARBA" id="ARBA00022958"/>
    </source>
</evidence>
<evidence type="ECO:0000256" key="10">
    <source>
        <dbReference type="ARBA" id="ARBA00023303"/>
    </source>
</evidence>
<name>A0A7S4PFW6_GUITH</name>
<keyword evidence="6" id="KW-0630">Potassium</keyword>
<feature type="compositionally biased region" description="Basic and acidic residues" evidence="11">
    <location>
        <begin position="1"/>
        <end position="12"/>
    </location>
</feature>
<keyword evidence="3" id="KW-0633">Potassium transport</keyword>
<evidence type="ECO:0000256" key="1">
    <source>
        <dbReference type="ARBA" id="ARBA00004141"/>
    </source>
</evidence>
<evidence type="ECO:0000256" key="11">
    <source>
        <dbReference type="SAM" id="MobiDB-lite"/>
    </source>
</evidence>
<dbReference type="InterPro" id="IPR003148">
    <property type="entry name" value="RCK_N"/>
</dbReference>
<proteinExistence type="predicted"/>
<dbReference type="PANTHER" id="PTHR10027">
    <property type="entry name" value="CALCIUM-ACTIVATED POTASSIUM CHANNEL ALPHA CHAIN"/>
    <property type="match status" value="1"/>
</dbReference>
<protein>
    <recommendedName>
        <fullName evidence="12">RCK N-terminal domain-containing protein</fullName>
    </recommendedName>
</protein>
<comment type="subcellular location">
    <subcellularLocation>
        <location evidence="1">Membrane</location>
        <topology evidence="1">Multi-pass membrane protein</topology>
    </subcellularLocation>
</comment>
<feature type="region of interest" description="Disordered" evidence="11">
    <location>
        <begin position="1"/>
        <end position="31"/>
    </location>
</feature>